<comment type="caution">
    <text evidence="1">The sequence shown here is derived from an EMBL/GenBank/DDBJ whole genome shotgun (WGS) entry which is preliminary data.</text>
</comment>
<proteinExistence type="predicted"/>
<keyword evidence="2" id="KW-1185">Reference proteome</keyword>
<accession>A0A2U2JBD3</accession>
<protein>
    <submittedName>
        <fullName evidence="1">Uncharacterized protein</fullName>
    </submittedName>
</protein>
<dbReference type="Proteomes" id="UP000245670">
    <property type="component" value="Unassembled WGS sequence"/>
</dbReference>
<evidence type="ECO:0000313" key="1">
    <source>
        <dbReference type="EMBL" id="PWG05644.1"/>
    </source>
</evidence>
<reference evidence="1 2" key="1">
    <citation type="submission" date="2018-05" db="EMBL/GenBank/DDBJ databases">
        <title>Polaribacter aquimarinus sp. nov., isolated from sediment in a sediment of sea.</title>
        <authorList>
            <person name="Lu D."/>
        </authorList>
    </citation>
    <scope>NUCLEOTIDE SEQUENCE [LARGE SCALE GENOMIC DNA]</scope>
    <source>
        <strain evidence="1 2">ZY113</strain>
    </source>
</reference>
<organism evidence="1 2">
    <name type="scientific">Polaribacter aquimarinus</name>
    <dbReference type="NCBI Taxonomy" id="2100726"/>
    <lineage>
        <taxon>Bacteria</taxon>
        <taxon>Pseudomonadati</taxon>
        <taxon>Bacteroidota</taxon>
        <taxon>Flavobacteriia</taxon>
        <taxon>Flavobacteriales</taxon>
        <taxon>Flavobacteriaceae</taxon>
    </lineage>
</organism>
<dbReference type="AlphaFoldDB" id="A0A2U2JBD3"/>
<sequence>MFFKRKYQRNKTPAKIMGSRFLPIFLLIFILFTYGFSSSYDSSWNFDWNGIRPQIKDAVLALKNYGQISFGSRGNGKIETVQFNRQIWISKNAFNYELTNLLDYPDGTVKGLSYQALLRKNKKLKFQLLKRALNDSIAFVHFQMGCVGSSLMLNEYLSFFTFDEFHKNDYSHLRENLTEREFIELKTLFINRKRKEEYFQNLYKQTIR</sequence>
<dbReference type="EMBL" id="QFFG01000002">
    <property type="protein sequence ID" value="PWG05644.1"/>
    <property type="molecule type" value="Genomic_DNA"/>
</dbReference>
<evidence type="ECO:0000313" key="2">
    <source>
        <dbReference type="Proteomes" id="UP000245670"/>
    </source>
</evidence>
<name>A0A2U2JBD3_9FLAO</name>
<gene>
    <name evidence="1" type="ORF">DIS07_04155</name>
</gene>